<organism evidence="2 3">
    <name type="scientific">Lactarius akahatsu</name>
    <dbReference type="NCBI Taxonomy" id="416441"/>
    <lineage>
        <taxon>Eukaryota</taxon>
        <taxon>Fungi</taxon>
        <taxon>Dikarya</taxon>
        <taxon>Basidiomycota</taxon>
        <taxon>Agaricomycotina</taxon>
        <taxon>Agaricomycetes</taxon>
        <taxon>Russulales</taxon>
        <taxon>Russulaceae</taxon>
        <taxon>Lactarius</taxon>
    </lineage>
</organism>
<accession>A0AAD4LDQ5</accession>
<evidence type="ECO:0000256" key="1">
    <source>
        <dbReference type="SAM" id="MobiDB-lite"/>
    </source>
</evidence>
<evidence type="ECO:0000313" key="3">
    <source>
        <dbReference type="Proteomes" id="UP001201163"/>
    </source>
</evidence>
<protein>
    <submittedName>
        <fullName evidence="2">Uncharacterized protein</fullName>
    </submittedName>
</protein>
<proteinExistence type="predicted"/>
<name>A0AAD4LDQ5_9AGAM</name>
<evidence type="ECO:0000313" key="2">
    <source>
        <dbReference type="EMBL" id="KAH8987270.1"/>
    </source>
</evidence>
<gene>
    <name evidence="2" type="ORF">EDB92DRAFT_1136939</name>
</gene>
<feature type="region of interest" description="Disordered" evidence="1">
    <location>
        <begin position="1"/>
        <end position="47"/>
    </location>
</feature>
<dbReference type="AlphaFoldDB" id="A0AAD4LDQ5"/>
<keyword evidence="3" id="KW-1185">Reference proteome</keyword>
<feature type="compositionally biased region" description="Basic and acidic residues" evidence="1">
    <location>
        <begin position="13"/>
        <end position="25"/>
    </location>
</feature>
<comment type="caution">
    <text evidence="2">The sequence shown here is derived from an EMBL/GenBank/DDBJ whole genome shotgun (WGS) entry which is preliminary data.</text>
</comment>
<dbReference type="EMBL" id="JAKELL010000048">
    <property type="protein sequence ID" value="KAH8987270.1"/>
    <property type="molecule type" value="Genomic_DNA"/>
</dbReference>
<dbReference type="Proteomes" id="UP001201163">
    <property type="component" value="Unassembled WGS sequence"/>
</dbReference>
<sequence>MDPPYLLQPISAHTDRADGLSRPEQHPWSPVLGSEPGPHSQPSNTSSLQSYYTASYLHASDVSTPQSHYFVDSSLSYSTMNSWSSNSESNISFPYSVTSINSRKSRKNVLYPRRAHPLPVAVSSEHFSISTYDLIWQVRSLCTTWLPHGENCFVPTGSALLQSLGLRGDFSESLPVQVQVDEETHCCAELFMVLAHEVLLRDVIGTEALKGPSKLLQA</sequence>
<reference evidence="2" key="1">
    <citation type="submission" date="2022-01" db="EMBL/GenBank/DDBJ databases">
        <title>Comparative genomics reveals a dynamic genome evolution in the ectomycorrhizal milk-cap (Lactarius) mushrooms.</title>
        <authorList>
            <consortium name="DOE Joint Genome Institute"/>
            <person name="Lebreton A."/>
            <person name="Tang N."/>
            <person name="Kuo A."/>
            <person name="LaButti K."/>
            <person name="Drula E."/>
            <person name="Barry K."/>
            <person name="Clum A."/>
            <person name="Lipzen A."/>
            <person name="Mousain D."/>
            <person name="Ng V."/>
            <person name="Wang R."/>
            <person name="Wang X."/>
            <person name="Dai Y."/>
            <person name="Henrissat B."/>
            <person name="Grigoriev I.V."/>
            <person name="Guerin-Laguette A."/>
            <person name="Yu F."/>
            <person name="Martin F.M."/>
        </authorList>
    </citation>
    <scope>NUCLEOTIDE SEQUENCE</scope>
    <source>
        <strain evidence="2">QP</strain>
    </source>
</reference>